<dbReference type="Proteomes" id="UP000001508">
    <property type="component" value="Chromosome"/>
</dbReference>
<reference evidence="2" key="1">
    <citation type="submission" date="2010-02" db="EMBL/GenBank/DDBJ databases">
        <title>Complete sequence of Desulfurivibrio alkaliphilus AHT2.</title>
        <authorList>
            <consortium name="US DOE Joint Genome Institute"/>
            <person name="Pitluck S."/>
            <person name="Chertkov O."/>
            <person name="Detter J.C."/>
            <person name="Han C."/>
            <person name="Tapia R."/>
            <person name="Larimer F."/>
            <person name="Land M."/>
            <person name="Hauser L."/>
            <person name="Kyrpides N."/>
            <person name="Mikhailova N."/>
            <person name="Sorokin D.Y."/>
            <person name="Muyzer G."/>
            <person name="Woyke T."/>
        </authorList>
    </citation>
    <scope>NUCLEOTIDE SEQUENCE [LARGE SCALE GENOMIC DNA]</scope>
    <source>
        <strain evidence="2">DSM 19089 / UNIQEM U267 / AHT2</strain>
    </source>
</reference>
<dbReference type="EMBL" id="CP001940">
    <property type="protein sequence ID" value="ADH85523.1"/>
    <property type="molecule type" value="Genomic_DNA"/>
</dbReference>
<evidence type="ECO:0000313" key="2">
    <source>
        <dbReference type="Proteomes" id="UP000001508"/>
    </source>
</evidence>
<sequence length="76" mass="8420">MKKHCADLCGNCQPPNLPAELCQQLELRLKQQSRDNRILCADALAIANELQVTGREVGAMANHLNIRISQCQLGCF</sequence>
<evidence type="ECO:0000313" key="1">
    <source>
        <dbReference type="EMBL" id="ADH85523.1"/>
    </source>
</evidence>
<dbReference type="RefSeq" id="WP_013163053.1">
    <property type="nucleotide sequence ID" value="NC_014216.1"/>
</dbReference>
<accession>D6Z1U8</accession>
<dbReference type="STRING" id="589865.DaAHT2_0819"/>
<organism evidence="1 2">
    <name type="scientific">Desulfurivibrio alkaliphilus (strain DSM 19089 / UNIQEM U267 / AHT2)</name>
    <dbReference type="NCBI Taxonomy" id="589865"/>
    <lineage>
        <taxon>Bacteria</taxon>
        <taxon>Pseudomonadati</taxon>
        <taxon>Thermodesulfobacteriota</taxon>
        <taxon>Desulfobulbia</taxon>
        <taxon>Desulfobulbales</taxon>
        <taxon>Desulfobulbaceae</taxon>
        <taxon>Desulfurivibrio</taxon>
    </lineage>
</organism>
<keyword evidence="2" id="KW-1185">Reference proteome</keyword>
<dbReference type="OrthoDB" id="5420904at2"/>
<dbReference type="AlphaFoldDB" id="D6Z1U8"/>
<dbReference type="HOGENOM" id="CLU_198707_1_0_7"/>
<gene>
    <name evidence="1" type="ordered locus">DaAHT2_0819</name>
</gene>
<proteinExistence type="predicted"/>
<name>D6Z1U8_DESAT</name>
<protein>
    <submittedName>
        <fullName evidence="1">Uncharacterized protein</fullName>
    </submittedName>
</protein>
<dbReference type="InParanoid" id="D6Z1U8"/>
<dbReference type="KEGG" id="dak:DaAHT2_0819"/>